<dbReference type="RefSeq" id="WP_242938533.1">
    <property type="nucleotide sequence ID" value="NZ_CP094326.1"/>
</dbReference>
<protein>
    <submittedName>
        <fullName evidence="2">Pr6Pr family membrane protein</fullName>
    </submittedName>
</protein>
<feature type="transmembrane region" description="Helical" evidence="1">
    <location>
        <begin position="137"/>
        <end position="157"/>
    </location>
</feature>
<evidence type="ECO:0000313" key="3">
    <source>
        <dbReference type="Proteomes" id="UP000829476"/>
    </source>
</evidence>
<feature type="transmembrane region" description="Helical" evidence="1">
    <location>
        <begin position="105"/>
        <end position="125"/>
    </location>
</feature>
<keyword evidence="3" id="KW-1185">Reference proteome</keyword>
<organism evidence="2 3">
    <name type="scientific">Zhouia spongiae</name>
    <dbReference type="NCBI Taxonomy" id="2202721"/>
    <lineage>
        <taxon>Bacteria</taxon>
        <taxon>Pseudomonadati</taxon>
        <taxon>Bacteroidota</taxon>
        <taxon>Flavobacteriia</taxon>
        <taxon>Flavobacteriales</taxon>
        <taxon>Flavobacteriaceae</taxon>
        <taxon>Zhouia</taxon>
    </lineage>
</organism>
<sequence>MKGVSETIGFILGWFAIIAQFIIMIQTRQTDLPETIIRFFSFFTILTNLLLALFFTTRLTGFKSTPFHLFWKKGTLTALTVFILIVGLVYQFVLRDLWHPRGLQYFVDELLHTVIPLWTLIYWGRHITEKELQLKSVLSWLVYPVAYLAFILIRGHFSKFYPYPFLNIPEIGYENSFIKISIIFGVAILIMIALILIGKFITNNKSF</sequence>
<feature type="transmembrane region" description="Helical" evidence="1">
    <location>
        <begin position="177"/>
        <end position="197"/>
    </location>
</feature>
<name>A0ABY3YR89_9FLAO</name>
<dbReference type="Proteomes" id="UP000829476">
    <property type="component" value="Chromosome"/>
</dbReference>
<feature type="transmembrane region" description="Helical" evidence="1">
    <location>
        <begin position="7"/>
        <end position="25"/>
    </location>
</feature>
<evidence type="ECO:0000256" key="1">
    <source>
        <dbReference type="SAM" id="Phobius"/>
    </source>
</evidence>
<feature type="transmembrane region" description="Helical" evidence="1">
    <location>
        <begin position="76"/>
        <end position="93"/>
    </location>
</feature>
<reference evidence="2 3" key="1">
    <citation type="journal article" date="2018" name="Int. J. Syst. Evol. Microbiol.">
        <title>Zhouia spongiae sp. nov., isolated from a marine sponge.</title>
        <authorList>
            <person name="Zhuang L."/>
            <person name="Lin B."/>
            <person name="Qin F."/>
            <person name="Luo L."/>
        </authorList>
    </citation>
    <scope>NUCLEOTIDE SEQUENCE [LARGE SCALE GENOMIC DNA]</scope>
    <source>
        <strain evidence="2 3">HN-Y44</strain>
    </source>
</reference>
<keyword evidence="1" id="KW-1133">Transmembrane helix</keyword>
<dbReference type="NCBIfam" id="NF038065">
    <property type="entry name" value="Pr6Pr"/>
    <property type="match status" value="1"/>
</dbReference>
<proteinExistence type="predicted"/>
<keyword evidence="1" id="KW-0472">Membrane</keyword>
<dbReference type="EMBL" id="CP094326">
    <property type="protein sequence ID" value="UNZ00166.1"/>
    <property type="molecule type" value="Genomic_DNA"/>
</dbReference>
<evidence type="ECO:0000313" key="2">
    <source>
        <dbReference type="EMBL" id="UNZ00166.1"/>
    </source>
</evidence>
<dbReference type="InterPro" id="IPR049713">
    <property type="entry name" value="Pr6Pr-like"/>
</dbReference>
<feature type="transmembrane region" description="Helical" evidence="1">
    <location>
        <begin position="37"/>
        <end position="55"/>
    </location>
</feature>
<keyword evidence="1" id="KW-0812">Transmembrane</keyword>
<accession>A0ABY3YR89</accession>
<gene>
    <name evidence="2" type="ORF">MQE36_07430</name>
</gene>